<evidence type="ECO:0000259" key="4">
    <source>
        <dbReference type="PROSITE" id="PS51077"/>
    </source>
</evidence>
<keyword evidence="1" id="KW-0805">Transcription regulation</keyword>
<evidence type="ECO:0000313" key="7">
    <source>
        <dbReference type="Proteomes" id="UP000078070"/>
    </source>
</evidence>
<dbReference type="SUPFAM" id="SSF46785">
    <property type="entry name" value="Winged helix' DNA-binding domain"/>
    <property type="match status" value="1"/>
</dbReference>
<dbReference type="GO" id="GO:0003700">
    <property type="term" value="F:DNA-binding transcription factor activity"/>
    <property type="evidence" value="ECO:0007669"/>
    <property type="project" value="TreeGrafter"/>
</dbReference>
<dbReference type="InterPro" id="IPR050707">
    <property type="entry name" value="HTH_MetabolicPath_Reg"/>
</dbReference>
<evidence type="ECO:0008006" key="8">
    <source>
        <dbReference type="Google" id="ProtNLM"/>
    </source>
</evidence>
<dbReference type="Pfam" id="PF09339">
    <property type="entry name" value="HTH_IclR"/>
    <property type="match status" value="1"/>
</dbReference>
<dbReference type="GO" id="GO:0003677">
    <property type="term" value="F:DNA binding"/>
    <property type="evidence" value="ECO:0007669"/>
    <property type="project" value="UniProtKB-KW"/>
</dbReference>
<evidence type="ECO:0000256" key="1">
    <source>
        <dbReference type="ARBA" id="ARBA00023015"/>
    </source>
</evidence>
<dbReference type="InterPro" id="IPR029016">
    <property type="entry name" value="GAF-like_dom_sf"/>
</dbReference>
<dbReference type="PANTHER" id="PTHR30136:SF35">
    <property type="entry name" value="HTH-TYPE TRANSCRIPTIONAL REGULATOR RV1719"/>
    <property type="match status" value="1"/>
</dbReference>
<dbReference type="GO" id="GO:0045892">
    <property type="term" value="P:negative regulation of DNA-templated transcription"/>
    <property type="evidence" value="ECO:0007669"/>
    <property type="project" value="TreeGrafter"/>
</dbReference>
<sequence length="237" mass="27047">MLEFFATSGQQPVSLTEIARHCNIAMATLFRIVSTLEQTGYIQRQSHTTYISNFEFKKSLPMSSDYLKKLEQVLNDIADSSQQTAESILIDSDHLLWHSKNEYKDLAIRLRAQPGFRRAMYELDSPSRLYLKALGWEKVSETFDKTAFFRTGTEREFITESEAKDIIESTDISDVAYDIEGNVRGIRRFAKLILDANGSPLFLICIAEAALQVPDKEKHISRYKKILHDAANSLKTP</sequence>
<evidence type="ECO:0000313" key="6">
    <source>
        <dbReference type="EMBL" id="ANG64638.1"/>
    </source>
</evidence>
<dbReference type="PANTHER" id="PTHR30136">
    <property type="entry name" value="HELIX-TURN-HELIX TRANSCRIPTIONAL REGULATOR, ICLR FAMILY"/>
    <property type="match status" value="1"/>
</dbReference>
<dbReference type="Gene3D" id="1.10.10.10">
    <property type="entry name" value="Winged helix-like DNA-binding domain superfamily/Winged helix DNA-binding domain"/>
    <property type="match status" value="1"/>
</dbReference>
<organism evidence="6 7">
    <name type="scientific">Marinobacterium aestuarii</name>
    <dbReference type="NCBI Taxonomy" id="1821621"/>
    <lineage>
        <taxon>Bacteria</taxon>
        <taxon>Pseudomonadati</taxon>
        <taxon>Pseudomonadota</taxon>
        <taxon>Gammaproteobacteria</taxon>
        <taxon>Oceanospirillales</taxon>
        <taxon>Oceanospirillaceae</taxon>
        <taxon>Marinobacterium</taxon>
    </lineage>
</organism>
<name>A0A1A9F424_9GAMM</name>
<dbReference type="AlphaFoldDB" id="A0A1A9F424"/>
<reference evidence="7" key="1">
    <citation type="submission" date="2016-05" db="EMBL/GenBank/DDBJ databases">
        <authorList>
            <person name="Baek K."/>
            <person name="Yang S.-J."/>
        </authorList>
    </citation>
    <scope>NUCLEOTIDE SEQUENCE [LARGE SCALE GENOMIC DNA]</scope>
    <source>
        <strain evidence="7">ST58-10</strain>
    </source>
</reference>
<dbReference type="KEGG" id="mars:A8C75_20600"/>
<dbReference type="SUPFAM" id="SSF55781">
    <property type="entry name" value="GAF domain-like"/>
    <property type="match status" value="1"/>
</dbReference>
<evidence type="ECO:0000256" key="2">
    <source>
        <dbReference type="ARBA" id="ARBA00023125"/>
    </source>
</evidence>
<keyword evidence="3" id="KW-0804">Transcription</keyword>
<keyword evidence="7" id="KW-1185">Reference proteome</keyword>
<feature type="domain" description="HTH iclR-type" evidence="4">
    <location>
        <begin position="1"/>
        <end position="54"/>
    </location>
</feature>
<dbReference type="InterPro" id="IPR036390">
    <property type="entry name" value="WH_DNA-bd_sf"/>
</dbReference>
<dbReference type="EMBL" id="CP015839">
    <property type="protein sequence ID" value="ANG64638.1"/>
    <property type="molecule type" value="Genomic_DNA"/>
</dbReference>
<dbReference type="Gene3D" id="3.30.450.40">
    <property type="match status" value="1"/>
</dbReference>
<dbReference type="STRING" id="1821621.A8C75_20600"/>
<feature type="domain" description="IclR-ED" evidence="5">
    <location>
        <begin position="52"/>
        <end position="237"/>
    </location>
</feature>
<dbReference type="Proteomes" id="UP000078070">
    <property type="component" value="Chromosome"/>
</dbReference>
<dbReference type="InterPro" id="IPR036388">
    <property type="entry name" value="WH-like_DNA-bd_sf"/>
</dbReference>
<keyword evidence="2" id="KW-0238">DNA-binding</keyword>
<dbReference type="InterPro" id="IPR014757">
    <property type="entry name" value="Tscrpt_reg_IclR_C"/>
</dbReference>
<reference evidence="6 7" key="2">
    <citation type="journal article" date="2018" name="Int. J. Syst. Evol. Microbiol.">
        <title>Marinobacterium aestuarii sp. nov., a benzene-degrading marine bacterium isolated from estuary sediment.</title>
        <authorList>
            <person name="Bae S.S."/>
            <person name="Jung J."/>
            <person name="Chung D."/>
            <person name="Baek K."/>
        </authorList>
    </citation>
    <scope>NUCLEOTIDE SEQUENCE [LARGE SCALE GENOMIC DNA]</scope>
    <source>
        <strain evidence="6 7">ST58-10</strain>
    </source>
</reference>
<dbReference type="PROSITE" id="PS51078">
    <property type="entry name" value="ICLR_ED"/>
    <property type="match status" value="1"/>
</dbReference>
<accession>A0A1A9F424</accession>
<evidence type="ECO:0000259" key="5">
    <source>
        <dbReference type="PROSITE" id="PS51078"/>
    </source>
</evidence>
<proteinExistence type="predicted"/>
<protein>
    <recommendedName>
        <fullName evidence="8">HTH iclR-type domain-containing protein</fullName>
    </recommendedName>
</protein>
<dbReference type="PROSITE" id="PS51077">
    <property type="entry name" value="HTH_ICLR"/>
    <property type="match status" value="1"/>
</dbReference>
<gene>
    <name evidence="6" type="ORF">A8C75_20600</name>
</gene>
<evidence type="ECO:0000256" key="3">
    <source>
        <dbReference type="ARBA" id="ARBA00023163"/>
    </source>
</evidence>
<dbReference type="InterPro" id="IPR005471">
    <property type="entry name" value="Tscrpt_reg_IclR_N"/>
</dbReference>